<name>A0ABT4VPS6_9HYPH</name>
<dbReference type="Proteomes" id="UP001148313">
    <property type="component" value="Unassembled WGS sequence"/>
</dbReference>
<dbReference type="InterPro" id="IPR016181">
    <property type="entry name" value="Acyl_CoA_acyltransferase"/>
</dbReference>
<evidence type="ECO:0000313" key="2">
    <source>
        <dbReference type="EMBL" id="MDA4846717.1"/>
    </source>
</evidence>
<dbReference type="EMBL" id="JAPJZH010000009">
    <property type="protein sequence ID" value="MDA4846717.1"/>
    <property type="molecule type" value="Genomic_DNA"/>
</dbReference>
<keyword evidence="2" id="KW-0012">Acyltransferase</keyword>
<dbReference type="InterPro" id="IPR000182">
    <property type="entry name" value="GNAT_dom"/>
</dbReference>
<feature type="domain" description="N-acetyltransferase" evidence="1">
    <location>
        <begin position="50"/>
        <end position="152"/>
    </location>
</feature>
<dbReference type="Gene3D" id="3.40.630.30">
    <property type="match status" value="1"/>
</dbReference>
<accession>A0ABT4VPS6</accession>
<reference evidence="2" key="1">
    <citation type="submission" date="2022-11" db="EMBL/GenBank/DDBJ databases">
        <title>Hoeflea poritis sp. nov., isolated from scleractinian coral Porites lutea.</title>
        <authorList>
            <person name="Zhang G."/>
            <person name="Wei Q."/>
            <person name="Cai L."/>
        </authorList>
    </citation>
    <scope>NUCLEOTIDE SEQUENCE</scope>
    <source>
        <strain evidence="2">E7-10</strain>
    </source>
</reference>
<dbReference type="SUPFAM" id="SSF55729">
    <property type="entry name" value="Acyl-CoA N-acyltransferases (Nat)"/>
    <property type="match status" value="1"/>
</dbReference>
<proteinExistence type="predicted"/>
<gene>
    <name evidence="2" type="ORF">OOZ53_15255</name>
</gene>
<dbReference type="Pfam" id="PF00583">
    <property type="entry name" value="Acetyltransf_1"/>
    <property type="match status" value="1"/>
</dbReference>
<sequence length="243" mass="28352">MQEYLEPINRVAGHYRWKIEELGLELRHSTDFELFMTETERMGFEATPHFAPRFNAFFRDEAFWVGVYDNGKCVATVACKRQPLGSESLASYAKRSWTRYYTPDSENPVVFQKDQKPFLERMHGTMCYCGEYRVLPKYQKQGIGQLMAAYVKPVAWSYWPDTDLFYIFMENKDVRSGLMAAIELTTQIKNALQWVQHPSQAKHDYWLGAINRSEFLGWLKDELRSPAVQAPSMSPEMENLLVS</sequence>
<dbReference type="GO" id="GO:0016746">
    <property type="term" value="F:acyltransferase activity"/>
    <property type="evidence" value="ECO:0007669"/>
    <property type="project" value="UniProtKB-KW"/>
</dbReference>
<dbReference type="EC" id="2.3.1.-" evidence="2"/>
<comment type="caution">
    <text evidence="2">The sequence shown here is derived from an EMBL/GenBank/DDBJ whole genome shotgun (WGS) entry which is preliminary data.</text>
</comment>
<evidence type="ECO:0000313" key="3">
    <source>
        <dbReference type="Proteomes" id="UP001148313"/>
    </source>
</evidence>
<keyword evidence="2" id="KW-0808">Transferase</keyword>
<dbReference type="RefSeq" id="WP_271090508.1">
    <property type="nucleotide sequence ID" value="NZ_JAPJZH010000009.1"/>
</dbReference>
<evidence type="ECO:0000259" key="1">
    <source>
        <dbReference type="Pfam" id="PF00583"/>
    </source>
</evidence>
<organism evidence="2 3">
    <name type="scientific">Hoeflea poritis</name>
    <dbReference type="NCBI Taxonomy" id="2993659"/>
    <lineage>
        <taxon>Bacteria</taxon>
        <taxon>Pseudomonadati</taxon>
        <taxon>Pseudomonadota</taxon>
        <taxon>Alphaproteobacteria</taxon>
        <taxon>Hyphomicrobiales</taxon>
        <taxon>Rhizobiaceae</taxon>
        <taxon>Hoeflea</taxon>
    </lineage>
</organism>
<protein>
    <submittedName>
        <fullName evidence="2">GNAT family N-acetyltransferase</fullName>
        <ecNumber evidence="2">2.3.1.-</ecNumber>
    </submittedName>
</protein>
<keyword evidence="3" id="KW-1185">Reference proteome</keyword>